<feature type="transmembrane region" description="Helical" evidence="7">
    <location>
        <begin position="355"/>
        <end position="377"/>
    </location>
</feature>
<evidence type="ECO:0000256" key="5">
    <source>
        <dbReference type="ARBA" id="ARBA00023136"/>
    </source>
</evidence>
<feature type="transmembrane region" description="Helical" evidence="7">
    <location>
        <begin position="533"/>
        <end position="553"/>
    </location>
</feature>
<dbReference type="PROSITE" id="PS00216">
    <property type="entry name" value="SUGAR_TRANSPORT_1"/>
    <property type="match status" value="1"/>
</dbReference>
<feature type="transmembrane region" description="Helical" evidence="7">
    <location>
        <begin position="277"/>
        <end position="299"/>
    </location>
</feature>
<dbReference type="InterPro" id="IPR020846">
    <property type="entry name" value="MFS_dom"/>
</dbReference>
<dbReference type="FunFam" id="1.20.1250.20:FF:000082">
    <property type="entry name" value="MFS multidrug transporter, putative"/>
    <property type="match status" value="1"/>
</dbReference>
<evidence type="ECO:0000259" key="8">
    <source>
        <dbReference type="PROSITE" id="PS50850"/>
    </source>
</evidence>
<dbReference type="InterPro" id="IPR011701">
    <property type="entry name" value="MFS"/>
</dbReference>
<keyword evidence="5 7" id="KW-0472">Membrane</keyword>
<feature type="domain" description="Major facilitator superfamily (MFS) profile" evidence="8">
    <location>
        <begin position="125"/>
        <end position="557"/>
    </location>
</feature>
<protein>
    <recommendedName>
        <fullName evidence="8">Major facilitator superfamily (MFS) profile domain-containing protein</fullName>
    </recommendedName>
</protein>
<evidence type="ECO:0000313" key="9">
    <source>
        <dbReference type="EMBL" id="KAF6240059.1"/>
    </source>
</evidence>
<dbReference type="PROSITE" id="PS50850">
    <property type="entry name" value="MFS"/>
    <property type="match status" value="1"/>
</dbReference>
<evidence type="ECO:0000256" key="4">
    <source>
        <dbReference type="ARBA" id="ARBA00022989"/>
    </source>
</evidence>
<dbReference type="Proteomes" id="UP000578531">
    <property type="component" value="Unassembled WGS sequence"/>
</dbReference>
<feature type="transmembrane region" description="Helical" evidence="7">
    <location>
        <begin position="191"/>
        <end position="210"/>
    </location>
</feature>
<feature type="transmembrane region" description="Helical" evidence="7">
    <location>
        <begin position="389"/>
        <end position="413"/>
    </location>
</feature>
<dbReference type="GeneID" id="59283343"/>
<name>A0A8H6L8W2_9LECA</name>
<dbReference type="Gene3D" id="1.20.1250.20">
    <property type="entry name" value="MFS general substrate transporter like domains"/>
    <property type="match status" value="1"/>
</dbReference>
<dbReference type="InterPro" id="IPR005829">
    <property type="entry name" value="Sugar_transporter_CS"/>
</dbReference>
<keyword evidence="10" id="KW-1185">Reference proteome</keyword>
<evidence type="ECO:0000256" key="6">
    <source>
        <dbReference type="SAM" id="MobiDB-lite"/>
    </source>
</evidence>
<evidence type="ECO:0000313" key="10">
    <source>
        <dbReference type="Proteomes" id="UP000578531"/>
    </source>
</evidence>
<feature type="compositionally biased region" description="Polar residues" evidence="6">
    <location>
        <begin position="1"/>
        <end position="34"/>
    </location>
</feature>
<dbReference type="RefSeq" id="XP_037169328.1">
    <property type="nucleotide sequence ID" value="XM_037303606.1"/>
</dbReference>
<feature type="transmembrane region" description="Helical" evidence="7">
    <location>
        <begin position="159"/>
        <end position="179"/>
    </location>
</feature>
<dbReference type="GO" id="GO:0140115">
    <property type="term" value="P:export across plasma membrane"/>
    <property type="evidence" value="ECO:0007669"/>
    <property type="project" value="UniProtKB-ARBA"/>
</dbReference>
<comment type="similarity">
    <text evidence="2">Belongs to the major facilitator superfamily.</text>
</comment>
<sequence>MGSGHSDSTLATSEQSSHSAPSVEKPTTQTMSRWTRSEGEDVPIEGAAAAPDLSPNRSTEGGSANLQRSPSYGNGYGCTAFNDDEGTTKDAEKGQDPNKQFEVRFDGDSDPMNPRSLSKTRKWVIVAIVSAGSTCVTCASSMYTLTYGQITTEFHVSRVVATLGLSLFVMGLGLGPMILGPLSEFYGRRPVYVFSFGCFLVWLIPCAVAENIGTELVSRFIDGIAGSAFLSVAGGTVGDMFVRNELQAPMMIFTASPFIGPPVGPIIAGFINQYTTWRWTFYVLIIWSALMLGLIVLGVPETYHPVLLRHKAAKLRKETGDERWKAPIEIMQRSILQTILRSCYRPFLLLTLEPMVLNLCLFSAILLGVLYLFFGAFEIVFTNNHGFELWQVGLSFTGLLVGQLVAIGTDPLWHNNYLRLLRKKEEEDGESGGSEPEYRLPPAIAGGILVPIGLFWFAWTTYASVHWIVPIIGSAIFAAGMLLTFSGIFTFLVDAYPLYAASALAANSFARSSFAAAFPLFGDQMYNKLGYQWATTLLAGLTVIMAPFPYLFFRFGRRIRGNSRFASGR</sequence>
<gene>
    <name evidence="9" type="ORF">HO173_001669</name>
</gene>
<organism evidence="9 10">
    <name type="scientific">Letharia columbiana</name>
    <dbReference type="NCBI Taxonomy" id="112416"/>
    <lineage>
        <taxon>Eukaryota</taxon>
        <taxon>Fungi</taxon>
        <taxon>Dikarya</taxon>
        <taxon>Ascomycota</taxon>
        <taxon>Pezizomycotina</taxon>
        <taxon>Lecanoromycetes</taxon>
        <taxon>OSLEUM clade</taxon>
        <taxon>Lecanoromycetidae</taxon>
        <taxon>Lecanorales</taxon>
        <taxon>Lecanorineae</taxon>
        <taxon>Parmeliaceae</taxon>
        <taxon>Letharia</taxon>
    </lineage>
</organism>
<comment type="subcellular location">
    <subcellularLocation>
        <location evidence="1">Membrane</location>
        <topology evidence="1">Multi-pass membrane protein</topology>
    </subcellularLocation>
</comment>
<dbReference type="CDD" id="cd17323">
    <property type="entry name" value="MFS_Tpo1_MDR_like"/>
    <property type="match status" value="1"/>
</dbReference>
<dbReference type="EMBL" id="JACCJC010000004">
    <property type="protein sequence ID" value="KAF6240059.1"/>
    <property type="molecule type" value="Genomic_DNA"/>
</dbReference>
<dbReference type="AlphaFoldDB" id="A0A8H6L8W2"/>
<feature type="region of interest" description="Disordered" evidence="6">
    <location>
        <begin position="1"/>
        <end position="114"/>
    </location>
</feature>
<dbReference type="Pfam" id="PF07690">
    <property type="entry name" value="MFS_1"/>
    <property type="match status" value="1"/>
</dbReference>
<feature type="transmembrane region" description="Helical" evidence="7">
    <location>
        <begin position="216"/>
        <end position="238"/>
    </location>
</feature>
<dbReference type="OrthoDB" id="3561359at2759"/>
<proteinExistence type="inferred from homology"/>
<evidence type="ECO:0000256" key="3">
    <source>
        <dbReference type="ARBA" id="ARBA00022692"/>
    </source>
</evidence>
<feature type="compositionally biased region" description="Polar residues" evidence="6">
    <location>
        <begin position="55"/>
        <end position="72"/>
    </location>
</feature>
<evidence type="ECO:0000256" key="1">
    <source>
        <dbReference type="ARBA" id="ARBA00004141"/>
    </source>
</evidence>
<feature type="compositionally biased region" description="Basic and acidic residues" evidence="6">
    <location>
        <begin position="86"/>
        <end position="107"/>
    </location>
</feature>
<feature type="transmembrane region" description="Helical" evidence="7">
    <location>
        <begin position="123"/>
        <end position="147"/>
    </location>
</feature>
<dbReference type="PANTHER" id="PTHR23502:SF7">
    <property type="entry name" value="DRUG_PROTON ANTIPORTER YHK8-RELATED"/>
    <property type="match status" value="1"/>
</dbReference>
<reference evidence="9 10" key="1">
    <citation type="journal article" date="2020" name="Genomics">
        <title>Complete, high-quality genomes from long-read metagenomic sequencing of two wolf lichen thalli reveals enigmatic genome architecture.</title>
        <authorList>
            <person name="McKenzie S.K."/>
            <person name="Walston R.F."/>
            <person name="Allen J.L."/>
        </authorList>
    </citation>
    <scope>NUCLEOTIDE SEQUENCE [LARGE SCALE GENOMIC DNA]</scope>
    <source>
        <strain evidence="9">WasteWater2</strain>
    </source>
</reference>
<feature type="transmembrane region" description="Helical" evidence="7">
    <location>
        <begin position="250"/>
        <end position="271"/>
    </location>
</feature>
<dbReference type="GO" id="GO:0042908">
    <property type="term" value="P:xenobiotic transport"/>
    <property type="evidence" value="ECO:0007669"/>
    <property type="project" value="UniProtKB-ARBA"/>
</dbReference>
<dbReference type="GO" id="GO:0005886">
    <property type="term" value="C:plasma membrane"/>
    <property type="evidence" value="ECO:0007669"/>
    <property type="project" value="TreeGrafter"/>
</dbReference>
<keyword evidence="4 7" id="KW-1133">Transmembrane helix</keyword>
<dbReference type="GO" id="GO:0022857">
    <property type="term" value="F:transmembrane transporter activity"/>
    <property type="evidence" value="ECO:0007669"/>
    <property type="project" value="InterPro"/>
</dbReference>
<accession>A0A8H6L8W2</accession>
<evidence type="ECO:0000256" key="7">
    <source>
        <dbReference type="SAM" id="Phobius"/>
    </source>
</evidence>
<feature type="transmembrane region" description="Helical" evidence="7">
    <location>
        <begin position="465"/>
        <end position="491"/>
    </location>
</feature>
<feature type="transmembrane region" description="Helical" evidence="7">
    <location>
        <begin position="440"/>
        <end position="459"/>
    </location>
</feature>
<dbReference type="FunFam" id="1.20.1720.10:FF:000063">
    <property type="entry name" value="MFS multidrug transporter, putative (AFU_orthologue AFUA_2G05840)"/>
    <property type="match status" value="1"/>
</dbReference>
<evidence type="ECO:0000256" key="2">
    <source>
        <dbReference type="ARBA" id="ARBA00008335"/>
    </source>
</evidence>
<dbReference type="InterPro" id="IPR036259">
    <property type="entry name" value="MFS_trans_sf"/>
</dbReference>
<keyword evidence="3 7" id="KW-0812">Transmembrane</keyword>
<dbReference type="SUPFAM" id="SSF103473">
    <property type="entry name" value="MFS general substrate transporter"/>
    <property type="match status" value="1"/>
</dbReference>
<comment type="caution">
    <text evidence="9">The sequence shown here is derived from an EMBL/GenBank/DDBJ whole genome shotgun (WGS) entry which is preliminary data.</text>
</comment>
<dbReference type="PANTHER" id="PTHR23502">
    <property type="entry name" value="MAJOR FACILITATOR SUPERFAMILY"/>
    <property type="match status" value="1"/>
</dbReference>